<sequence>MSETKPPSPSARLFLAFLAARLAYGLAFLVSAARKSPVPWYLPLERRFVFASRPAGLGMDWYGRTALGLVFAIVAGVLVYGIAARARFLSRPSAVMAVARAGGLVLLVDFVYFGWALMTQTPNPWPLPSWYCPR</sequence>
<keyword evidence="1" id="KW-0812">Transmembrane</keyword>
<keyword evidence="1" id="KW-0472">Membrane</keyword>
<reference evidence="2 3" key="1">
    <citation type="submission" date="2019-04" db="EMBL/GenBank/DDBJ databases">
        <authorList>
            <person name="Li Y."/>
            <person name="Wang J."/>
        </authorList>
    </citation>
    <scope>NUCLEOTIDE SEQUENCE [LARGE SCALE GENOMIC DNA]</scope>
    <source>
        <strain evidence="2 3">DSM 14668</strain>
    </source>
</reference>
<feature type="transmembrane region" description="Helical" evidence="1">
    <location>
        <begin position="95"/>
        <end position="118"/>
    </location>
</feature>
<dbReference type="AlphaFoldDB" id="A0A4U1JCI1"/>
<evidence type="ECO:0000313" key="2">
    <source>
        <dbReference type="EMBL" id="TKD07577.1"/>
    </source>
</evidence>
<evidence type="ECO:0000313" key="3">
    <source>
        <dbReference type="Proteomes" id="UP000309215"/>
    </source>
</evidence>
<gene>
    <name evidence="2" type="ORF">E8A74_17585</name>
</gene>
<dbReference type="RefSeq" id="WP_136930173.1">
    <property type="nucleotide sequence ID" value="NZ_SSMQ01000016.1"/>
</dbReference>
<proteinExistence type="predicted"/>
<keyword evidence="3" id="KW-1185">Reference proteome</keyword>
<dbReference type="Proteomes" id="UP000309215">
    <property type="component" value="Unassembled WGS sequence"/>
</dbReference>
<evidence type="ECO:0000256" key="1">
    <source>
        <dbReference type="SAM" id="Phobius"/>
    </source>
</evidence>
<comment type="caution">
    <text evidence="2">The sequence shown here is derived from an EMBL/GenBank/DDBJ whole genome shotgun (WGS) entry which is preliminary data.</text>
</comment>
<dbReference type="EMBL" id="SSMQ01000016">
    <property type="protein sequence ID" value="TKD07577.1"/>
    <property type="molecule type" value="Genomic_DNA"/>
</dbReference>
<accession>A0A4U1JCI1</accession>
<name>A0A4U1JCI1_9BACT</name>
<feature type="transmembrane region" description="Helical" evidence="1">
    <location>
        <begin position="61"/>
        <end position="83"/>
    </location>
</feature>
<keyword evidence="1" id="KW-1133">Transmembrane helix</keyword>
<protein>
    <submittedName>
        <fullName evidence="2">Uncharacterized protein</fullName>
    </submittedName>
</protein>
<dbReference type="OrthoDB" id="5520225at2"/>
<organism evidence="2 3">
    <name type="scientific">Polyangium fumosum</name>
    <dbReference type="NCBI Taxonomy" id="889272"/>
    <lineage>
        <taxon>Bacteria</taxon>
        <taxon>Pseudomonadati</taxon>
        <taxon>Myxococcota</taxon>
        <taxon>Polyangia</taxon>
        <taxon>Polyangiales</taxon>
        <taxon>Polyangiaceae</taxon>
        <taxon>Polyangium</taxon>
    </lineage>
</organism>